<dbReference type="RefSeq" id="WP_186947855.1">
    <property type="nucleotide sequence ID" value="NZ_JACOGF010000006.1"/>
</dbReference>
<keyword evidence="1" id="KW-0812">Transmembrane</keyword>
<dbReference type="EMBL" id="JACOGF010000006">
    <property type="protein sequence ID" value="MBC3918605.1"/>
    <property type="molecule type" value="Genomic_DNA"/>
</dbReference>
<feature type="transmembrane region" description="Helical" evidence="1">
    <location>
        <begin position="12"/>
        <end position="30"/>
    </location>
</feature>
<keyword evidence="1" id="KW-0472">Membrane</keyword>
<accession>A0ABR6ZRV6</accession>
<keyword evidence="1" id="KW-1133">Transmembrane helix</keyword>
<sequence>MKISKLSRLIRPLLLLCAATEVAFFILAWSNTPLNLGTWSMHVAAKGLLIEQMRSMPAMERGIGVLLGLPALMCLLYGLWNLDRLLAGIQQQNLFSLQNIARLRTFAGAVALSTLLSIAEVPARTAVMQLLPGQGDGNFSVSVSSEELILLLVCITFYLITGMMHEGRRLAEENEGFV</sequence>
<name>A0ABR6ZRV6_9BURK</name>
<protein>
    <submittedName>
        <fullName evidence="2">DUF2975 domain-containing protein</fullName>
    </submittedName>
</protein>
<dbReference type="Pfam" id="PF11188">
    <property type="entry name" value="DUF2975"/>
    <property type="match status" value="1"/>
</dbReference>
<evidence type="ECO:0000313" key="2">
    <source>
        <dbReference type="EMBL" id="MBC3918605.1"/>
    </source>
</evidence>
<organism evidence="2 3">
    <name type="scientific">Undibacterium hunanense</name>
    <dbReference type="NCBI Taxonomy" id="2762292"/>
    <lineage>
        <taxon>Bacteria</taxon>
        <taxon>Pseudomonadati</taxon>
        <taxon>Pseudomonadota</taxon>
        <taxon>Betaproteobacteria</taxon>
        <taxon>Burkholderiales</taxon>
        <taxon>Oxalobacteraceae</taxon>
        <taxon>Undibacterium</taxon>
    </lineage>
</organism>
<evidence type="ECO:0000256" key="1">
    <source>
        <dbReference type="SAM" id="Phobius"/>
    </source>
</evidence>
<dbReference type="Proteomes" id="UP000650424">
    <property type="component" value="Unassembled WGS sequence"/>
</dbReference>
<reference evidence="2 3" key="1">
    <citation type="submission" date="2020-08" db="EMBL/GenBank/DDBJ databases">
        <title>Novel species isolated from subtropical streams in China.</title>
        <authorList>
            <person name="Lu H."/>
        </authorList>
    </citation>
    <scope>NUCLEOTIDE SEQUENCE [LARGE SCALE GENOMIC DNA]</scope>
    <source>
        <strain evidence="2 3">CY18W</strain>
    </source>
</reference>
<feature type="transmembrane region" description="Helical" evidence="1">
    <location>
        <begin position="62"/>
        <end position="80"/>
    </location>
</feature>
<gene>
    <name evidence="2" type="ORF">H8L32_14015</name>
</gene>
<keyword evidence="3" id="KW-1185">Reference proteome</keyword>
<proteinExistence type="predicted"/>
<dbReference type="InterPro" id="IPR021354">
    <property type="entry name" value="DUF2975"/>
</dbReference>
<feature type="transmembrane region" description="Helical" evidence="1">
    <location>
        <begin position="139"/>
        <end position="160"/>
    </location>
</feature>
<comment type="caution">
    <text evidence="2">The sequence shown here is derived from an EMBL/GenBank/DDBJ whole genome shotgun (WGS) entry which is preliminary data.</text>
</comment>
<feature type="transmembrane region" description="Helical" evidence="1">
    <location>
        <begin position="101"/>
        <end position="119"/>
    </location>
</feature>
<evidence type="ECO:0000313" key="3">
    <source>
        <dbReference type="Proteomes" id="UP000650424"/>
    </source>
</evidence>